<feature type="compositionally biased region" description="Acidic residues" evidence="1">
    <location>
        <begin position="155"/>
        <end position="164"/>
    </location>
</feature>
<name>A0A6D2IJP7_9BRAS</name>
<dbReference type="Proteomes" id="UP000467841">
    <property type="component" value="Unassembled WGS sequence"/>
</dbReference>
<protein>
    <submittedName>
        <fullName evidence="2">Uncharacterized protein</fullName>
    </submittedName>
</protein>
<feature type="region of interest" description="Disordered" evidence="1">
    <location>
        <begin position="128"/>
        <end position="186"/>
    </location>
</feature>
<dbReference type="AlphaFoldDB" id="A0A6D2IJP7"/>
<organism evidence="2 3">
    <name type="scientific">Microthlaspi erraticum</name>
    <dbReference type="NCBI Taxonomy" id="1685480"/>
    <lineage>
        <taxon>Eukaryota</taxon>
        <taxon>Viridiplantae</taxon>
        <taxon>Streptophyta</taxon>
        <taxon>Embryophyta</taxon>
        <taxon>Tracheophyta</taxon>
        <taxon>Spermatophyta</taxon>
        <taxon>Magnoliopsida</taxon>
        <taxon>eudicotyledons</taxon>
        <taxon>Gunneridae</taxon>
        <taxon>Pentapetalae</taxon>
        <taxon>rosids</taxon>
        <taxon>malvids</taxon>
        <taxon>Brassicales</taxon>
        <taxon>Brassicaceae</taxon>
        <taxon>Coluteocarpeae</taxon>
        <taxon>Microthlaspi</taxon>
    </lineage>
</organism>
<feature type="compositionally biased region" description="Basic and acidic residues" evidence="1">
    <location>
        <begin position="165"/>
        <end position="180"/>
    </location>
</feature>
<comment type="caution">
    <text evidence="2">The sequence shown here is derived from an EMBL/GenBank/DDBJ whole genome shotgun (WGS) entry which is preliminary data.</text>
</comment>
<accession>A0A6D2IJP7</accession>
<reference evidence="2" key="1">
    <citation type="submission" date="2020-01" db="EMBL/GenBank/DDBJ databases">
        <authorList>
            <person name="Mishra B."/>
        </authorList>
    </citation>
    <scope>NUCLEOTIDE SEQUENCE [LARGE SCALE GENOMIC DNA]</scope>
</reference>
<evidence type="ECO:0000313" key="2">
    <source>
        <dbReference type="EMBL" id="CAA7028549.1"/>
    </source>
</evidence>
<dbReference type="EMBL" id="CACVBM020001070">
    <property type="protein sequence ID" value="CAA7028549.1"/>
    <property type="molecule type" value="Genomic_DNA"/>
</dbReference>
<evidence type="ECO:0000313" key="3">
    <source>
        <dbReference type="Proteomes" id="UP000467841"/>
    </source>
</evidence>
<evidence type="ECO:0000256" key="1">
    <source>
        <dbReference type="SAM" id="MobiDB-lite"/>
    </source>
</evidence>
<sequence>MKAPPVNSTVSSIESDSIELERRGLGTLPPSLRVVFSFPWLEREALHNRGVHPWSLILLKIIALRLTQILIHLAGPQLDPQLDRVQAPLLANLSCPTKCEGGLKSMFYPYNCGELRVGQRSLEGPANGCTLVKKQSNKDDNSEGSRASQRRMVEEEYVYSEEQSESERLREERRTKKRNDPISSESEQWEFEIGVNLVQEGEMALQMRKAVRKLRVMRKEKR</sequence>
<keyword evidence="3" id="KW-1185">Reference proteome</keyword>
<proteinExistence type="predicted"/>
<gene>
    <name evidence="2" type="ORF">MERR_LOCUS15784</name>
</gene>